<sequence>MLLIDAIYINTGGGKILLDYLVEELEKTQIPVFYLLDTRIQDNPYSIKSTNKVQYMDSSLFKRYMFYRKNKNCFSKVLAFGNVPPPIRLKAEVLTYFHGASYIYVSSTDFSLKENFMYLLKRKFIYLSKRNTDKWIVQSPYVKNKMMSLYSEKEEKIDIIPFFKVLKESSLLVDNFEKENHTYLFVSNAYKNKNHLRLINAFCEFYKKHGKGKLILTVSDKFPEITRLINRRIKQGFPIQNIGYVPQDVLIKYYQKSEYIIFPSTSETFGLGLIEGKEFDCKIIAADLPYTYEVCKPSITFNPFLENSIQKALEKTISLDIVEHAEIIIENEIQKIIKVLR</sequence>
<evidence type="ECO:0000256" key="1">
    <source>
        <dbReference type="ARBA" id="ARBA00022679"/>
    </source>
</evidence>
<keyword evidence="1 3" id="KW-0808">Transferase</keyword>
<dbReference type="PANTHER" id="PTHR46401">
    <property type="entry name" value="GLYCOSYLTRANSFERASE WBBK-RELATED"/>
    <property type="match status" value="1"/>
</dbReference>
<accession>A0A3A1YFG0</accession>
<proteinExistence type="predicted"/>
<dbReference type="AlphaFoldDB" id="A0A3A1YFG0"/>
<organism evidence="3 4">
    <name type="scientific">Capnocytophaga canis</name>
    <dbReference type="NCBI Taxonomy" id="1848903"/>
    <lineage>
        <taxon>Bacteria</taxon>
        <taxon>Pseudomonadati</taxon>
        <taxon>Bacteroidota</taxon>
        <taxon>Flavobacteriia</taxon>
        <taxon>Flavobacteriales</taxon>
        <taxon>Flavobacteriaceae</taxon>
        <taxon>Capnocytophaga</taxon>
    </lineage>
</organism>
<evidence type="ECO:0000313" key="3">
    <source>
        <dbReference type="EMBL" id="RIY35918.1"/>
    </source>
</evidence>
<dbReference type="EMBL" id="NSDI01000008">
    <property type="protein sequence ID" value="RIY35918.1"/>
    <property type="molecule type" value="Genomic_DNA"/>
</dbReference>
<dbReference type="GO" id="GO:0009103">
    <property type="term" value="P:lipopolysaccharide biosynthetic process"/>
    <property type="evidence" value="ECO:0007669"/>
    <property type="project" value="TreeGrafter"/>
</dbReference>
<dbReference type="SUPFAM" id="SSF53756">
    <property type="entry name" value="UDP-Glycosyltransferase/glycogen phosphorylase"/>
    <property type="match status" value="1"/>
</dbReference>
<dbReference type="PANTHER" id="PTHR46401:SF2">
    <property type="entry name" value="GLYCOSYLTRANSFERASE WBBK-RELATED"/>
    <property type="match status" value="1"/>
</dbReference>
<evidence type="ECO:0000313" key="4">
    <source>
        <dbReference type="Proteomes" id="UP000265497"/>
    </source>
</evidence>
<dbReference type="Gene3D" id="3.40.50.2000">
    <property type="entry name" value="Glycogen Phosphorylase B"/>
    <property type="match status" value="2"/>
</dbReference>
<dbReference type="InterPro" id="IPR001296">
    <property type="entry name" value="Glyco_trans_1"/>
</dbReference>
<name>A0A3A1YFG0_9FLAO</name>
<feature type="domain" description="Glycosyl transferase family 1" evidence="2">
    <location>
        <begin position="176"/>
        <end position="331"/>
    </location>
</feature>
<protein>
    <submittedName>
        <fullName evidence="3">Glycosyl transferase family 1</fullName>
    </submittedName>
</protein>
<dbReference type="Pfam" id="PF00534">
    <property type="entry name" value="Glycos_transf_1"/>
    <property type="match status" value="1"/>
</dbReference>
<comment type="caution">
    <text evidence="3">The sequence shown here is derived from an EMBL/GenBank/DDBJ whole genome shotgun (WGS) entry which is preliminary data.</text>
</comment>
<dbReference type="RefSeq" id="WP_095893471.1">
    <property type="nucleotide sequence ID" value="NZ_JBJGWB010000008.1"/>
</dbReference>
<evidence type="ECO:0000259" key="2">
    <source>
        <dbReference type="Pfam" id="PF00534"/>
    </source>
</evidence>
<dbReference type="GO" id="GO:0016757">
    <property type="term" value="F:glycosyltransferase activity"/>
    <property type="evidence" value="ECO:0007669"/>
    <property type="project" value="InterPro"/>
</dbReference>
<dbReference type="Proteomes" id="UP000265497">
    <property type="component" value="Unassembled WGS sequence"/>
</dbReference>
<reference evidence="3 4" key="1">
    <citation type="submission" date="2017-08" db="EMBL/GenBank/DDBJ databases">
        <title>Capnocytophaga canis 17-158 assembly.</title>
        <authorList>
            <person name="Gulvik C.A."/>
        </authorList>
    </citation>
    <scope>NUCLEOTIDE SEQUENCE [LARGE SCALE GENOMIC DNA]</scope>
    <source>
        <strain evidence="3 4">17-158</strain>
    </source>
</reference>
<gene>
    <name evidence="3" type="ORF">CKY20_08630</name>
</gene>